<accession>A0A3E2HRK6</accession>
<protein>
    <submittedName>
        <fullName evidence="3">Uncharacterized protein</fullName>
    </submittedName>
</protein>
<dbReference type="CDD" id="cd05233">
    <property type="entry name" value="SDR_c"/>
    <property type="match status" value="1"/>
</dbReference>
<reference evidence="3 4" key="1">
    <citation type="submission" date="2018-05" db="EMBL/GenBank/DDBJ databases">
        <title>Draft genome sequence of Scytalidium lignicola DSM 105466, a ubiquitous saprotrophic fungus.</title>
        <authorList>
            <person name="Buettner E."/>
            <person name="Gebauer A.M."/>
            <person name="Hofrichter M."/>
            <person name="Liers C."/>
            <person name="Kellner H."/>
        </authorList>
    </citation>
    <scope>NUCLEOTIDE SEQUENCE [LARGE SCALE GENOMIC DNA]</scope>
    <source>
        <strain evidence="3 4">DSM 105466</strain>
    </source>
</reference>
<feature type="non-terminal residue" evidence="3">
    <location>
        <position position="1"/>
    </location>
</feature>
<organism evidence="3 4">
    <name type="scientific">Scytalidium lignicola</name>
    <name type="common">Hyphomycete</name>
    <dbReference type="NCBI Taxonomy" id="5539"/>
    <lineage>
        <taxon>Eukaryota</taxon>
        <taxon>Fungi</taxon>
        <taxon>Dikarya</taxon>
        <taxon>Ascomycota</taxon>
        <taxon>Pezizomycotina</taxon>
        <taxon>Leotiomycetes</taxon>
        <taxon>Leotiomycetes incertae sedis</taxon>
        <taxon>Scytalidium</taxon>
    </lineage>
</organism>
<dbReference type="Gene3D" id="3.40.50.720">
    <property type="entry name" value="NAD(P)-binding Rossmann-like Domain"/>
    <property type="match status" value="1"/>
</dbReference>
<dbReference type="STRING" id="5539.A0A3E2HRK6"/>
<dbReference type="PANTHER" id="PTHR42901">
    <property type="entry name" value="ALCOHOL DEHYDROGENASE"/>
    <property type="match status" value="1"/>
</dbReference>
<dbReference type="Pfam" id="PF00106">
    <property type="entry name" value="adh_short"/>
    <property type="match status" value="1"/>
</dbReference>
<dbReference type="PANTHER" id="PTHR42901:SF1">
    <property type="entry name" value="ALCOHOL DEHYDROGENASE"/>
    <property type="match status" value="1"/>
</dbReference>
<comment type="similarity">
    <text evidence="1">Belongs to the short-chain dehydrogenases/reductases (SDR) family.</text>
</comment>
<dbReference type="SUPFAM" id="SSF51735">
    <property type="entry name" value="NAD(P)-binding Rossmann-fold domains"/>
    <property type="match status" value="1"/>
</dbReference>
<dbReference type="InterPro" id="IPR002347">
    <property type="entry name" value="SDR_fam"/>
</dbReference>
<dbReference type="EMBL" id="NCSJ02000003">
    <property type="protein sequence ID" value="RFU36003.1"/>
    <property type="molecule type" value="Genomic_DNA"/>
</dbReference>
<dbReference type="InterPro" id="IPR036291">
    <property type="entry name" value="NAD(P)-bd_dom_sf"/>
</dbReference>
<keyword evidence="2" id="KW-0560">Oxidoreductase</keyword>
<feature type="non-terminal residue" evidence="3">
    <location>
        <position position="288"/>
    </location>
</feature>
<comment type="caution">
    <text evidence="3">The sequence shown here is derived from an EMBL/GenBank/DDBJ whole genome shotgun (WGS) entry which is preliminary data.</text>
</comment>
<dbReference type="GO" id="GO:0016491">
    <property type="term" value="F:oxidoreductase activity"/>
    <property type="evidence" value="ECO:0007669"/>
    <property type="project" value="UniProtKB-KW"/>
</dbReference>
<gene>
    <name evidence="3" type="ORF">B7463_g320</name>
</gene>
<dbReference type="OrthoDB" id="1933717at2759"/>
<proteinExistence type="inferred from homology"/>
<evidence type="ECO:0000313" key="3">
    <source>
        <dbReference type="EMBL" id="RFU36003.1"/>
    </source>
</evidence>
<evidence type="ECO:0000313" key="4">
    <source>
        <dbReference type="Proteomes" id="UP000258309"/>
    </source>
</evidence>
<evidence type="ECO:0000256" key="1">
    <source>
        <dbReference type="ARBA" id="ARBA00006484"/>
    </source>
</evidence>
<keyword evidence="4" id="KW-1185">Reference proteome</keyword>
<evidence type="ECO:0000256" key="2">
    <source>
        <dbReference type="ARBA" id="ARBA00023002"/>
    </source>
</evidence>
<dbReference type="PRINTS" id="PR00081">
    <property type="entry name" value="GDHRDH"/>
</dbReference>
<sequence>MAFPAYTKTMHNKSYPSIDPSRPELSAAGKVVLITGGGAGLGPRFVNSFAKAGATKIAILGRRPGPLEDTKKEIESKYPGVKVLTFVADIADKDSTFKAFAGTKEAFGPIDIFISNAAYLSAPQKIKDADIDDYMKGAEINIKGTLIVSQAFLANAAENANYLSISTAGIHVPAVPFGISGYVSTKLAAAKIVEYLALENPNIKVKDFHPGVLPTDMNAKSAKGGLELPLDDIDLPANYAVWIASPEGDFLSGRFTWASWDVDELKAKKDELEKDPSLLLLGLNGWPA</sequence>
<dbReference type="OMA" id="CHPGRVM"/>
<dbReference type="AlphaFoldDB" id="A0A3E2HRK6"/>
<dbReference type="Proteomes" id="UP000258309">
    <property type="component" value="Unassembled WGS sequence"/>
</dbReference>
<name>A0A3E2HRK6_SCYLI</name>